<evidence type="ECO:0008006" key="3">
    <source>
        <dbReference type="Google" id="ProtNLM"/>
    </source>
</evidence>
<organism evidence="1 2">
    <name type="scientific">Pseudomonas salomonii</name>
    <dbReference type="NCBI Taxonomy" id="191391"/>
    <lineage>
        <taxon>Bacteria</taxon>
        <taxon>Pseudomonadati</taxon>
        <taxon>Pseudomonadota</taxon>
        <taxon>Gammaproteobacteria</taxon>
        <taxon>Pseudomonadales</taxon>
        <taxon>Pseudomonadaceae</taxon>
        <taxon>Pseudomonas</taxon>
    </lineage>
</organism>
<reference evidence="1 2" key="1">
    <citation type="submission" date="2016-10" db="EMBL/GenBank/DDBJ databases">
        <authorList>
            <person name="de Groot N.N."/>
        </authorList>
    </citation>
    <scope>NUCLEOTIDE SEQUENCE [LARGE SCALE GENOMIC DNA]</scope>
    <source>
        <strain evidence="1 2">ICMP 14252</strain>
    </source>
</reference>
<name>A0A1H3IP62_9PSED</name>
<gene>
    <name evidence="1" type="ORF">SAMN05216247_103320</name>
</gene>
<evidence type="ECO:0000313" key="1">
    <source>
        <dbReference type="EMBL" id="SDY29481.1"/>
    </source>
</evidence>
<dbReference type="RefSeq" id="WP_069788609.1">
    <property type="nucleotide sequence ID" value="NZ_FNOX01000003.1"/>
</dbReference>
<dbReference type="AlphaFoldDB" id="A0A1H3IP62"/>
<proteinExistence type="predicted"/>
<dbReference type="Proteomes" id="UP000182902">
    <property type="component" value="Unassembled WGS sequence"/>
</dbReference>
<sequence>MNRKLLLESCKTLAAAGVWCVPESTLIGFAGYPTKDYFRVAMARHVRAGIVEKIAPTLYSNPFLGPPAAGLFRLTNFLRPLDSFYLSCESVLSEHGWISQLPFCLTFVTTGRSYRYSTLLGDIDFVHTEEDPGSWHGHITRNEDRQVWEASPEKALADLQRYRRSLDLVSPASERP</sequence>
<protein>
    <recommendedName>
        <fullName evidence="3">Transcriptional regulator, AbiEi antitoxin, Type IV TA system</fullName>
    </recommendedName>
</protein>
<accession>A0A1H3IP62</accession>
<dbReference type="EMBL" id="FNOX01000003">
    <property type="protein sequence ID" value="SDY29481.1"/>
    <property type="molecule type" value="Genomic_DNA"/>
</dbReference>
<evidence type="ECO:0000313" key="2">
    <source>
        <dbReference type="Proteomes" id="UP000182902"/>
    </source>
</evidence>